<reference evidence="2" key="2">
    <citation type="journal article" date="2021" name="PeerJ">
        <title>Extensive microbial diversity within the chicken gut microbiome revealed by metagenomics and culture.</title>
        <authorList>
            <person name="Gilroy R."/>
            <person name="Ravi A."/>
            <person name="Getino M."/>
            <person name="Pursley I."/>
            <person name="Horton D.L."/>
            <person name="Alikhan N.F."/>
            <person name="Baker D."/>
            <person name="Gharbi K."/>
            <person name="Hall N."/>
            <person name="Watson M."/>
            <person name="Adriaenssens E.M."/>
            <person name="Foster-Nyarko E."/>
            <person name="Jarju S."/>
            <person name="Secka A."/>
            <person name="Antonio M."/>
            <person name="Oren A."/>
            <person name="Chaudhuri R.R."/>
            <person name="La Ragione R."/>
            <person name="Hildebrand F."/>
            <person name="Pallen M.J."/>
        </authorList>
    </citation>
    <scope>NUCLEOTIDE SEQUENCE</scope>
    <source>
        <strain evidence="2">6919</strain>
    </source>
</reference>
<feature type="chain" id="PRO_5039667667" evidence="1">
    <location>
        <begin position="19"/>
        <end position="704"/>
    </location>
</feature>
<accession>A0A9D9NKX4</accession>
<evidence type="ECO:0000313" key="3">
    <source>
        <dbReference type="Proteomes" id="UP000823598"/>
    </source>
</evidence>
<evidence type="ECO:0000256" key="1">
    <source>
        <dbReference type="SAM" id="SignalP"/>
    </source>
</evidence>
<evidence type="ECO:0000313" key="2">
    <source>
        <dbReference type="EMBL" id="MBO8477230.1"/>
    </source>
</evidence>
<sequence>MRIAIIVSSLVCVSALFAQTVPVDTLQTSVTLGEVEVKGSTVVDKSDRKLFIPTSEQARQSANAVDLLQRMQMPELRVDMVNDAITLVDKGVLDIRINGRKATVYDLKGIDPESVTRVEYHRNPSMRYGEVDAVVDFIVVQHKSGGSFYVEGKQAASGWGGYYANLKLNNKKSQFGVSGWYNPRRDFEMWRDNVENYKLPDGTAFTRAETGLPGRMDAPNYGFFLDYSYRKDDKMLLFAQFSAFGGWNDRNEYNGIYANSLSAEKSKVSDLLHIQSFRPNLNVYWQYDIDKRKQIVVDLTASDYYSDSERSYATYEYIEDGSYGEELSSIFTKIKSNSYSLIANANYEQRFDAGRLTAGVRYLHGWGRNDYLTSRVIDKTRESDTRVYAEWWQPLGNSFDYQAGLSAVNRRFRIIGDDAVSTFDLIYSLRMRYKIGSYSTLRFNFTTETVSPTANELSQAVQDIDEYQKYRGNPSLKPYRRYIGELHYEYARGIFLGNLATVLRYTDNPVMEEKYWEAGSDGSWYLLNTVRNQRYHSTFKVFANARVEAIPGWLTVGASFGWKHSVSRGWEYRYVMNKSVYANWSVVLSHWNFSLMYNGHTNSRDLWGETITGTENYQDIILSYKHKDLYVGVGIINPFMKNYNVPTENLNEYAGYDRKMHLTMAQNLAFVMLRYNIQWGRKQRDIEKRVNNAYEGGAVNATGK</sequence>
<comment type="caution">
    <text evidence="2">The sequence shown here is derived from an EMBL/GenBank/DDBJ whole genome shotgun (WGS) entry which is preliminary data.</text>
</comment>
<protein>
    <submittedName>
        <fullName evidence="2">TonB-dependent receptor</fullName>
    </submittedName>
</protein>
<organism evidence="2 3">
    <name type="scientific">Candidatus Limisoma faecipullorum</name>
    <dbReference type="NCBI Taxonomy" id="2840854"/>
    <lineage>
        <taxon>Bacteria</taxon>
        <taxon>Pseudomonadati</taxon>
        <taxon>Bacteroidota</taxon>
        <taxon>Bacteroidia</taxon>
        <taxon>Bacteroidales</taxon>
        <taxon>Candidatus Limisoma</taxon>
    </lineage>
</organism>
<keyword evidence="2" id="KW-0675">Receptor</keyword>
<dbReference type="EMBL" id="JADIMC010000115">
    <property type="protein sequence ID" value="MBO8477230.1"/>
    <property type="molecule type" value="Genomic_DNA"/>
</dbReference>
<keyword evidence="1" id="KW-0732">Signal</keyword>
<proteinExistence type="predicted"/>
<gene>
    <name evidence="2" type="ORF">IAB88_09625</name>
</gene>
<reference evidence="2" key="1">
    <citation type="submission" date="2020-10" db="EMBL/GenBank/DDBJ databases">
        <authorList>
            <person name="Gilroy R."/>
        </authorList>
    </citation>
    <scope>NUCLEOTIDE SEQUENCE</scope>
    <source>
        <strain evidence="2">6919</strain>
    </source>
</reference>
<dbReference type="AlphaFoldDB" id="A0A9D9NKX4"/>
<dbReference type="Proteomes" id="UP000823598">
    <property type="component" value="Unassembled WGS sequence"/>
</dbReference>
<name>A0A9D9NKX4_9BACT</name>
<feature type="signal peptide" evidence="1">
    <location>
        <begin position="1"/>
        <end position="18"/>
    </location>
</feature>
<dbReference type="SUPFAM" id="SSF56935">
    <property type="entry name" value="Porins"/>
    <property type="match status" value="1"/>
</dbReference>